<name>A0A820PBV7_9BILA</name>
<dbReference type="SUPFAM" id="SSF48726">
    <property type="entry name" value="Immunoglobulin"/>
    <property type="match status" value="1"/>
</dbReference>
<feature type="domain" description="Ig-like" evidence="1">
    <location>
        <begin position="16"/>
        <end position="119"/>
    </location>
</feature>
<feature type="non-terminal residue" evidence="2">
    <location>
        <position position="119"/>
    </location>
</feature>
<dbReference type="AlphaFoldDB" id="A0A820PBV7"/>
<evidence type="ECO:0000313" key="2">
    <source>
        <dbReference type="EMBL" id="CAF4401261.1"/>
    </source>
</evidence>
<dbReference type="EMBL" id="CAJOAZ010026454">
    <property type="protein sequence ID" value="CAF4401261.1"/>
    <property type="molecule type" value="Genomic_DNA"/>
</dbReference>
<comment type="caution">
    <text evidence="2">The sequence shown here is derived from an EMBL/GenBank/DDBJ whole genome shotgun (WGS) entry which is preliminary data.</text>
</comment>
<dbReference type="InterPro" id="IPR013783">
    <property type="entry name" value="Ig-like_fold"/>
</dbReference>
<dbReference type="Gene3D" id="2.60.40.10">
    <property type="entry name" value="Immunoglobulins"/>
    <property type="match status" value="1"/>
</dbReference>
<dbReference type="SMART" id="SM00408">
    <property type="entry name" value="IGc2"/>
    <property type="match status" value="1"/>
</dbReference>
<dbReference type="InterPro" id="IPR007110">
    <property type="entry name" value="Ig-like_dom"/>
</dbReference>
<dbReference type="Pfam" id="PF13927">
    <property type="entry name" value="Ig_3"/>
    <property type="match status" value="1"/>
</dbReference>
<dbReference type="Proteomes" id="UP000663844">
    <property type="component" value="Unassembled WGS sequence"/>
</dbReference>
<proteinExistence type="predicted"/>
<dbReference type="CDD" id="cd00096">
    <property type="entry name" value="Ig"/>
    <property type="match status" value="1"/>
</dbReference>
<dbReference type="InterPro" id="IPR036179">
    <property type="entry name" value="Ig-like_dom_sf"/>
</dbReference>
<feature type="non-terminal residue" evidence="2">
    <location>
        <position position="1"/>
    </location>
</feature>
<gene>
    <name evidence="2" type="ORF">OXD698_LOCUS51468</name>
</gene>
<sequence>YGLPSNIEQRFVPRAPKFYEQPQDQEFGRIDQITLGGGSTFGISKLSLAIVVTLTCRADAYPVSDYYWFRMTSGIISEAVFVNLNDPRYFQHGGNLMINNPTSDDSGTYFCKASNIFGT</sequence>
<reference evidence="2" key="1">
    <citation type="submission" date="2021-02" db="EMBL/GenBank/DDBJ databases">
        <authorList>
            <person name="Nowell W R."/>
        </authorList>
    </citation>
    <scope>NUCLEOTIDE SEQUENCE</scope>
</reference>
<protein>
    <recommendedName>
        <fullName evidence="1">Ig-like domain-containing protein</fullName>
    </recommendedName>
</protein>
<accession>A0A820PBV7</accession>
<evidence type="ECO:0000313" key="3">
    <source>
        <dbReference type="Proteomes" id="UP000663844"/>
    </source>
</evidence>
<organism evidence="2 3">
    <name type="scientific">Adineta steineri</name>
    <dbReference type="NCBI Taxonomy" id="433720"/>
    <lineage>
        <taxon>Eukaryota</taxon>
        <taxon>Metazoa</taxon>
        <taxon>Spiralia</taxon>
        <taxon>Gnathifera</taxon>
        <taxon>Rotifera</taxon>
        <taxon>Eurotatoria</taxon>
        <taxon>Bdelloidea</taxon>
        <taxon>Adinetida</taxon>
        <taxon>Adinetidae</taxon>
        <taxon>Adineta</taxon>
    </lineage>
</organism>
<evidence type="ECO:0000259" key="1">
    <source>
        <dbReference type="PROSITE" id="PS50835"/>
    </source>
</evidence>
<dbReference type="InterPro" id="IPR003598">
    <property type="entry name" value="Ig_sub2"/>
</dbReference>
<dbReference type="PROSITE" id="PS50835">
    <property type="entry name" value="IG_LIKE"/>
    <property type="match status" value="1"/>
</dbReference>